<evidence type="ECO:0000256" key="1">
    <source>
        <dbReference type="SAM" id="Coils"/>
    </source>
</evidence>
<dbReference type="EMBL" id="ANIZ01000137">
    <property type="protein sequence ID" value="ETI56815.1"/>
    <property type="molecule type" value="Genomic_DNA"/>
</dbReference>
<feature type="compositionally biased region" description="Basic and acidic residues" evidence="2">
    <location>
        <begin position="351"/>
        <end position="365"/>
    </location>
</feature>
<keyword evidence="5" id="KW-1185">Reference proteome</keyword>
<dbReference type="SUPFAM" id="SSF54160">
    <property type="entry name" value="Chromo domain-like"/>
    <property type="match status" value="1"/>
</dbReference>
<feature type="compositionally biased region" description="Basic and acidic residues" evidence="2">
    <location>
        <begin position="37"/>
        <end position="52"/>
    </location>
</feature>
<feature type="domain" description="Chromo" evidence="3">
    <location>
        <begin position="536"/>
        <end position="583"/>
    </location>
</feature>
<dbReference type="PROSITE" id="PS50013">
    <property type="entry name" value="CHROMO_2"/>
    <property type="match status" value="1"/>
</dbReference>
<evidence type="ECO:0000313" key="4">
    <source>
        <dbReference type="EMBL" id="ETI56815.1"/>
    </source>
</evidence>
<keyword evidence="1" id="KW-0175">Coiled coil</keyword>
<feature type="compositionally biased region" description="Polar residues" evidence="2">
    <location>
        <begin position="244"/>
        <end position="254"/>
    </location>
</feature>
<feature type="compositionally biased region" description="Polar residues" evidence="2">
    <location>
        <begin position="406"/>
        <end position="416"/>
    </location>
</feature>
<sequence>MAGREDSTRGKGRGRTARAPSPDDPSGKSSPNDDDDARWNSKKEDNPEEPKRSIPKSEPLGRVERIAPPPKEGDARDANGALKLTQDMLTRMELRQDQMSLNVECAFTAIQSLAQRAIDQKERLARSVEAQKNPKPEFTASSREGSRSAPPGVPSEVLSSPAVPSPEALMRRAEEAARTELERRWERRQAEVEEEKKAWTTDTERTLNVQLAAFQQKIRDLKDTRNRDQATIRILRKVPETRSRNLPATSSQVQGAEGSPLPDPATQESGRATLHPQSGNAIKGHAGGRRDRMGMDSETDKLRAALRGVTEVKYVKEEPVTRSREVTAEAVEPKGARATFQQAETKPPASDAKDDDRKYAPEKPRKERSRRSSRKDKNSSGPDSDPESSDSSSNSSDSDSDASLRNAPTNYATMKTTPAGTTVMQFRPYVSSSTLDDFDEKASLTARRRWWERFLNLTIQGGWSDEMKVYELKLKIQPVVRNWRGQLAPKDRRDWKRLSRLFLCEYVKSRMSEPERYYTMSQYKDETLAFLFRLHLAAERVDLNFRTTKRTREYQIKWKGYRDPEWIPVSQLNCGALLYEFDQGVKAKARFRAMQAGDHHPRL</sequence>
<dbReference type="Proteomes" id="UP000018721">
    <property type="component" value="Unassembled WGS sequence"/>
</dbReference>
<protein>
    <recommendedName>
        <fullName evidence="3">Chromo domain-containing protein</fullName>
    </recommendedName>
</protein>
<reference evidence="4 5" key="1">
    <citation type="submission" date="2013-11" db="EMBL/GenBank/DDBJ databases">
        <title>The Genome Sequence of Phytophthora parasitica P1569.</title>
        <authorList>
            <consortium name="The Broad Institute Genomics Platform"/>
            <person name="Russ C."/>
            <person name="Tyler B."/>
            <person name="Panabieres F."/>
            <person name="Shan W."/>
            <person name="Tripathy S."/>
            <person name="Grunwald N."/>
            <person name="Machado M."/>
            <person name="Johnson C.S."/>
            <person name="Arredondo F."/>
            <person name="Hong C."/>
            <person name="Coffey M."/>
            <person name="Young S.K."/>
            <person name="Zeng Q."/>
            <person name="Gargeya S."/>
            <person name="Fitzgerald M."/>
            <person name="Abouelleil A."/>
            <person name="Alvarado L."/>
            <person name="Chapman S.B."/>
            <person name="Gainer-Dewar J."/>
            <person name="Goldberg J."/>
            <person name="Griggs A."/>
            <person name="Gujja S."/>
            <person name="Hansen M."/>
            <person name="Howarth C."/>
            <person name="Imamovic A."/>
            <person name="Ireland A."/>
            <person name="Larimer J."/>
            <person name="McCowan C."/>
            <person name="Murphy C."/>
            <person name="Pearson M."/>
            <person name="Poon T.W."/>
            <person name="Priest M."/>
            <person name="Roberts A."/>
            <person name="Saif S."/>
            <person name="Shea T."/>
            <person name="Sykes S."/>
            <person name="Wortman J."/>
            <person name="Nusbaum C."/>
            <person name="Birren B."/>
        </authorList>
    </citation>
    <scope>NUCLEOTIDE SEQUENCE [LARGE SCALE GENOMIC DNA]</scope>
    <source>
        <strain evidence="4 5">P1569</strain>
    </source>
</reference>
<comment type="caution">
    <text evidence="4">The sequence shown here is derived from an EMBL/GenBank/DDBJ whole genome shotgun (WGS) entry which is preliminary data.</text>
</comment>
<feature type="compositionally biased region" description="Basic and acidic residues" evidence="2">
    <location>
        <begin position="59"/>
        <end position="77"/>
    </location>
</feature>
<evidence type="ECO:0000256" key="2">
    <source>
        <dbReference type="SAM" id="MobiDB-lite"/>
    </source>
</evidence>
<feature type="compositionally biased region" description="Basic and acidic residues" evidence="2">
    <location>
        <begin position="320"/>
        <end position="335"/>
    </location>
</feature>
<feature type="region of interest" description="Disordered" evidence="2">
    <location>
        <begin position="1"/>
        <end position="82"/>
    </location>
</feature>
<feature type="region of interest" description="Disordered" evidence="2">
    <location>
        <begin position="320"/>
        <end position="416"/>
    </location>
</feature>
<evidence type="ECO:0000259" key="3">
    <source>
        <dbReference type="PROSITE" id="PS50013"/>
    </source>
</evidence>
<dbReference type="InterPro" id="IPR016197">
    <property type="entry name" value="Chromo-like_dom_sf"/>
</dbReference>
<feature type="region of interest" description="Disordered" evidence="2">
    <location>
        <begin position="125"/>
        <end position="175"/>
    </location>
</feature>
<feature type="compositionally biased region" description="Low complexity" evidence="2">
    <location>
        <begin position="379"/>
        <end position="403"/>
    </location>
</feature>
<feature type="compositionally biased region" description="Polar residues" evidence="2">
    <location>
        <begin position="266"/>
        <end position="280"/>
    </location>
</feature>
<name>V9FZ86_PHYNI</name>
<evidence type="ECO:0000313" key="5">
    <source>
        <dbReference type="Proteomes" id="UP000018721"/>
    </source>
</evidence>
<dbReference type="CDD" id="cd00024">
    <property type="entry name" value="CD_CSD"/>
    <property type="match status" value="1"/>
</dbReference>
<accession>V9FZ86</accession>
<proteinExistence type="predicted"/>
<gene>
    <name evidence="4" type="ORF">F443_00789</name>
</gene>
<dbReference type="InterPro" id="IPR000953">
    <property type="entry name" value="Chromo/chromo_shadow_dom"/>
</dbReference>
<organism evidence="4 5">
    <name type="scientific">Phytophthora nicotianae P1569</name>
    <dbReference type="NCBI Taxonomy" id="1317065"/>
    <lineage>
        <taxon>Eukaryota</taxon>
        <taxon>Sar</taxon>
        <taxon>Stramenopiles</taxon>
        <taxon>Oomycota</taxon>
        <taxon>Peronosporomycetes</taxon>
        <taxon>Peronosporales</taxon>
        <taxon>Peronosporaceae</taxon>
        <taxon>Phytophthora</taxon>
    </lineage>
</organism>
<dbReference type="AlphaFoldDB" id="V9FZ86"/>
<feature type="coiled-coil region" evidence="1">
    <location>
        <begin position="204"/>
        <end position="231"/>
    </location>
</feature>
<dbReference type="Gene3D" id="2.40.50.40">
    <property type="match status" value="1"/>
</dbReference>
<dbReference type="HOGENOM" id="CLU_453076_0_0_1"/>
<feature type="region of interest" description="Disordered" evidence="2">
    <location>
        <begin position="239"/>
        <end position="294"/>
    </location>
</feature>
<dbReference type="eggNOG" id="ENOG502RG4V">
    <property type="taxonomic scope" value="Eukaryota"/>
</dbReference>